<evidence type="ECO:0000313" key="2">
    <source>
        <dbReference type="EMBL" id="MDR7348166.1"/>
    </source>
</evidence>
<feature type="domain" description="Pyridoxamine 5'-phosphate oxidase N-terminal" evidence="1">
    <location>
        <begin position="23"/>
        <end position="121"/>
    </location>
</feature>
<reference evidence="2 3" key="1">
    <citation type="submission" date="2023-07" db="EMBL/GenBank/DDBJ databases">
        <title>Sequencing the genomes of 1000 actinobacteria strains.</title>
        <authorList>
            <person name="Klenk H.-P."/>
        </authorList>
    </citation>
    <scope>NUCLEOTIDE SEQUENCE [LARGE SCALE GENOMIC DNA]</scope>
    <source>
        <strain evidence="2 3">DSM 22966</strain>
    </source>
</reference>
<dbReference type="SUPFAM" id="SSF50475">
    <property type="entry name" value="FMN-binding split barrel"/>
    <property type="match status" value="1"/>
</dbReference>
<evidence type="ECO:0000313" key="3">
    <source>
        <dbReference type="Proteomes" id="UP001183794"/>
    </source>
</evidence>
<keyword evidence="3" id="KW-1185">Reference proteome</keyword>
<dbReference type="Gene3D" id="2.30.110.10">
    <property type="entry name" value="Electron Transport, Fmn-binding Protein, Chain A"/>
    <property type="match status" value="1"/>
</dbReference>
<dbReference type="Proteomes" id="UP001183794">
    <property type="component" value="Unassembled WGS sequence"/>
</dbReference>
<dbReference type="RefSeq" id="WP_310175100.1">
    <property type="nucleotide sequence ID" value="NZ_BAABHE010000002.1"/>
</dbReference>
<sequence>MDHQDLLASIWESLRAATTQRTGFTLATLATVTAAGQPRARSVIIRDFATDPERVYFATHTASDKLPEMLARPTVALMFYDAATSVQLRAEGQAQIIEDPAERHRVWDTLAPHSRELYAPTAPPGTPLETADAPDARTAFERFAWISIRLDRLDWLDLATDPHQRWQFQRTGTTWTGHPVVP</sequence>
<dbReference type="Pfam" id="PF01243">
    <property type="entry name" value="PNPOx_N"/>
    <property type="match status" value="1"/>
</dbReference>
<proteinExistence type="predicted"/>
<dbReference type="PANTHER" id="PTHR28243">
    <property type="entry name" value="AGL049CP"/>
    <property type="match status" value="1"/>
</dbReference>
<gene>
    <name evidence="2" type="ORF">J2S62_002423</name>
</gene>
<dbReference type="PANTHER" id="PTHR28243:SF1">
    <property type="entry name" value="PYRIDOXAMINE 5'-PHOSPHATE OXIDASE ALR4036 FAMILY FMN-BINDING DOMAIN-CONTAINING PROTEIN"/>
    <property type="match status" value="1"/>
</dbReference>
<name>A0ABU2B4H5_9MICC</name>
<comment type="caution">
    <text evidence="2">The sequence shown here is derived from an EMBL/GenBank/DDBJ whole genome shotgun (WGS) entry which is preliminary data.</text>
</comment>
<organism evidence="2 3">
    <name type="scientific">Enteractinococcus fodinae</name>
    <dbReference type="NCBI Taxonomy" id="684663"/>
    <lineage>
        <taxon>Bacteria</taxon>
        <taxon>Bacillati</taxon>
        <taxon>Actinomycetota</taxon>
        <taxon>Actinomycetes</taxon>
        <taxon>Micrococcales</taxon>
        <taxon>Micrococcaceae</taxon>
    </lineage>
</organism>
<dbReference type="InterPro" id="IPR012349">
    <property type="entry name" value="Split_barrel_FMN-bd"/>
</dbReference>
<evidence type="ECO:0000259" key="1">
    <source>
        <dbReference type="Pfam" id="PF01243"/>
    </source>
</evidence>
<accession>A0ABU2B4H5</accession>
<dbReference type="InterPro" id="IPR011576">
    <property type="entry name" value="Pyridox_Oxase_N"/>
</dbReference>
<protein>
    <recommendedName>
        <fullName evidence="1">Pyridoxamine 5'-phosphate oxidase N-terminal domain-containing protein</fullName>
    </recommendedName>
</protein>
<dbReference type="EMBL" id="JAVDYJ010000001">
    <property type="protein sequence ID" value="MDR7348166.1"/>
    <property type="molecule type" value="Genomic_DNA"/>
</dbReference>